<dbReference type="EMBL" id="FNZN01000003">
    <property type="protein sequence ID" value="SEL26248.1"/>
    <property type="molecule type" value="Genomic_DNA"/>
</dbReference>
<keyword evidence="2" id="KW-1185">Reference proteome</keyword>
<dbReference type="STRING" id="228957.SAMN04488008_103263"/>
<accession>A0A1H7NT94</accession>
<protein>
    <submittedName>
        <fullName evidence="1">Uncharacterized protein</fullName>
    </submittedName>
</protein>
<sequence length="67" mass="7694">MTSLYCANGFLGLTCFLNNISYQESVTASEPLELSGTSKESPTNILAIKQYNFFRIVKDFDEEHYRF</sequence>
<name>A0A1H7NT94_9FLAO</name>
<gene>
    <name evidence="1" type="ORF">SAMN04488008_103263</name>
</gene>
<dbReference type="AlphaFoldDB" id="A0A1H7NT94"/>
<reference evidence="2" key="1">
    <citation type="submission" date="2016-10" db="EMBL/GenBank/DDBJ databases">
        <authorList>
            <person name="Varghese N."/>
            <person name="Submissions S."/>
        </authorList>
    </citation>
    <scope>NUCLEOTIDE SEQUENCE [LARGE SCALE GENOMIC DNA]</scope>
    <source>
        <strain evidence="2">DSM 16471</strain>
    </source>
</reference>
<organism evidence="1 2">
    <name type="scientific">Maribacter orientalis</name>
    <dbReference type="NCBI Taxonomy" id="228957"/>
    <lineage>
        <taxon>Bacteria</taxon>
        <taxon>Pseudomonadati</taxon>
        <taxon>Bacteroidota</taxon>
        <taxon>Flavobacteriia</taxon>
        <taxon>Flavobacteriales</taxon>
        <taxon>Flavobacteriaceae</taxon>
        <taxon>Maribacter</taxon>
    </lineage>
</organism>
<proteinExistence type="predicted"/>
<dbReference type="Proteomes" id="UP000198990">
    <property type="component" value="Unassembled WGS sequence"/>
</dbReference>
<evidence type="ECO:0000313" key="2">
    <source>
        <dbReference type="Proteomes" id="UP000198990"/>
    </source>
</evidence>
<evidence type="ECO:0000313" key="1">
    <source>
        <dbReference type="EMBL" id="SEL26248.1"/>
    </source>
</evidence>